<dbReference type="Proteomes" id="UP001178461">
    <property type="component" value="Chromosome 17"/>
</dbReference>
<feature type="non-terminal residue" evidence="1">
    <location>
        <position position="156"/>
    </location>
</feature>
<feature type="non-terminal residue" evidence="1">
    <location>
        <position position="1"/>
    </location>
</feature>
<proteinExistence type="predicted"/>
<protein>
    <submittedName>
        <fullName evidence="1">Acidic nuclear phosphoprotein 32 family member E</fullName>
    </submittedName>
</protein>
<evidence type="ECO:0000313" key="2">
    <source>
        <dbReference type="Proteomes" id="UP001178461"/>
    </source>
</evidence>
<name>A0AA35PSQ4_9SAUR</name>
<gene>
    <name evidence="1" type="ORF">PODLI_1B025922</name>
</gene>
<dbReference type="EMBL" id="OX395142">
    <property type="protein sequence ID" value="CAI5796508.1"/>
    <property type="molecule type" value="Genomic_DNA"/>
</dbReference>
<sequence length="156" mass="17689">RGLFFNQGTTVVLVLVLKCIKSRESRSANLNKMLRGGSFLYIYSVLLPSLKAQLFSLNHLHANSDRLVFRRLDDGGSKCLSSTHKAGRGQKEKKWSLDAEILNLNKFTTLVIIFPSGMNNYSKNQDVFYAFLLQVNLFLYRYAEPAQPPDSLDNPD</sequence>
<organism evidence="1 2">
    <name type="scientific">Podarcis lilfordi</name>
    <name type="common">Lilford's wall lizard</name>
    <dbReference type="NCBI Taxonomy" id="74358"/>
    <lineage>
        <taxon>Eukaryota</taxon>
        <taxon>Metazoa</taxon>
        <taxon>Chordata</taxon>
        <taxon>Craniata</taxon>
        <taxon>Vertebrata</taxon>
        <taxon>Euteleostomi</taxon>
        <taxon>Lepidosauria</taxon>
        <taxon>Squamata</taxon>
        <taxon>Bifurcata</taxon>
        <taxon>Unidentata</taxon>
        <taxon>Episquamata</taxon>
        <taxon>Laterata</taxon>
        <taxon>Lacertibaenia</taxon>
        <taxon>Lacertidae</taxon>
        <taxon>Podarcis</taxon>
    </lineage>
</organism>
<accession>A0AA35PSQ4</accession>
<dbReference type="AlphaFoldDB" id="A0AA35PSQ4"/>
<keyword evidence="2" id="KW-1185">Reference proteome</keyword>
<evidence type="ECO:0000313" key="1">
    <source>
        <dbReference type="EMBL" id="CAI5796508.1"/>
    </source>
</evidence>
<reference evidence="1" key="1">
    <citation type="submission" date="2022-12" db="EMBL/GenBank/DDBJ databases">
        <authorList>
            <person name="Alioto T."/>
            <person name="Alioto T."/>
            <person name="Gomez Garrido J."/>
        </authorList>
    </citation>
    <scope>NUCLEOTIDE SEQUENCE</scope>
</reference>